<evidence type="ECO:0000313" key="2">
    <source>
        <dbReference type="EMBL" id="RZQ61711.1"/>
    </source>
</evidence>
<dbReference type="InterPro" id="IPR003781">
    <property type="entry name" value="CoA-bd"/>
</dbReference>
<protein>
    <submittedName>
        <fullName evidence="2">CoA-binding protein</fullName>
    </submittedName>
</protein>
<name>A0A4Q7J2M6_9PSEU</name>
<dbReference type="SUPFAM" id="SSF51735">
    <property type="entry name" value="NAD(P)-binding Rossmann-fold domains"/>
    <property type="match status" value="1"/>
</dbReference>
<reference evidence="2 3" key="1">
    <citation type="submission" date="2019-02" db="EMBL/GenBank/DDBJ databases">
        <title>Draft genome sequence of Amycolatopsis sp. 8-3EHSu isolated from roots of Suaeda maritima.</title>
        <authorList>
            <person name="Duangmal K."/>
            <person name="Chantavorakit T."/>
        </authorList>
    </citation>
    <scope>NUCLEOTIDE SEQUENCE [LARGE SCALE GENOMIC DNA]</scope>
    <source>
        <strain evidence="2 3">8-3EHSu</strain>
    </source>
</reference>
<dbReference type="PANTHER" id="PTHR33303:SF2">
    <property type="entry name" value="COA-BINDING DOMAIN-CONTAINING PROTEIN"/>
    <property type="match status" value="1"/>
</dbReference>
<evidence type="ECO:0000259" key="1">
    <source>
        <dbReference type="SMART" id="SM00881"/>
    </source>
</evidence>
<sequence length="139" mass="14466">MDDFETAARLLDGAGTIAVVGLSTNPGKSAHSVPAAMQASGFRIVGVHPSATELLGHRAYQRLADIEEPVDIVNVFRPSAEAADVARQAVAIGARALWLQQGIVSAEARRIAEEAGLAYVEDQCMAVVRALTGARGTAS</sequence>
<dbReference type="Proteomes" id="UP000292003">
    <property type="component" value="Unassembled WGS sequence"/>
</dbReference>
<feature type="domain" description="CoA-binding" evidence="1">
    <location>
        <begin position="10"/>
        <end position="103"/>
    </location>
</feature>
<evidence type="ECO:0000313" key="3">
    <source>
        <dbReference type="Proteomes" id="UP000292003"/>
    </source>
</evidence>
<keyword evidence="3" id="KW-1185">Reference proteome</keyword>
<gene>
    <name evidence="2" type="ORF">EWH70_22400</name>
</gene>
<dbReference type="InterPro" id="IPR036291">
    <property type="entry name" value="NAD(P)-bd_dom_sf"/>
</dbReference>
<accession>A0A4Q7J2M6</accession>
<organism evidence="2 3">
    <name type="scientific">Amycolatopsis suaedae</name>
    <dbReference type="NCBI Taxonomy" id="2510978"/>
    <lineage>
        <taxon>Bacteria</taxon>
        <taxon>Bacillati</taxon>
        <taxon>Actinomycetota</taxon>
        <taxon>Actinomycetes</taxon>
        <taxon>Pseudonocardiales</taxon>
        <taxon>Pseudonocardiaceae</taxon>
        <taxon>Amycolatopsis</taxon>
    </lineage>
</organism>
<comment type="caution">
    <text evidence="2">The sequence shown here is derived from an EMBL/GenBank/DDBJ whole genome shotgun (WGS) entry which is preliminary data.</text>
</comment>
<dbReference type="RefSeq" id="WP_130477443.1">
    <property type="nucleotide sequence ID" value="NZ_SFCC01000011.1"/>
</dbReference>
<proteinExistence type="predicted"/>
<dbReference type="EMBL" id="SFCC01000011">
    <property type="protein sequence ID" value="RZQ61711.1"/>
    <property type="molecule type" value="Genomic_DNA"/>
</dbReference>
<dbReference type="Gene3D" id="3.40.50.720">
    <property type="entry name" value="NAD(P)-binding Rossmann-like Domain"/>
    <property type="match status" value="1"/>
</dbReference>
<dbReference type="Pfam" id="PF13380">
    <property type="entry name" value="CoA_binding_2"/>
    <property type="match status" value="1"/>
</dbReference>
<dbReference type="PANTHER" id="PTHR33303">
    <property type="entry name" value="CYTOPLASMIC PROTEIN-RELATED"/>
    <property type="match status" value="1"/>
</dbReference>
<dbReference type="AlphaFoldDB" id="A0A4Q7J2M6"/>
<dbReference type="OrthoDB" id="9804695at2"/>
<dbReference type="SMART" id="SM00881">
    <property type="entry name" value="CoA_binding"/>
    <property type="match status" value="1"/>
</dbReference>